<dbReference type="Pfam" id="PF00378">
    <property type="entry name" value="ECH_1"/>
    <property type="match status" value="1"/>
</dbReference>
<dbReference type="CDD" id="cd06558">
    <property type="entry name" value="crotonase-like"/>
    <property type="match status" value="1"/>
</dbReference>
<dbReference type="GO" id="GO:0016853">
    <property type="term" value="F:isomerase activity"/>
    <property type="evidence" value="ECO:0007669"/>
    <property type="project" value="UniProtKB-KW"/>
</dbReference>
<dbReference type="PROSITE" id="PS00166">
    <property type="entry name" value="ENOYL_COA_HYDRATASE"/>
    <property type="match status" value="1"/>
</dbReference>
<dbReference type="InterPro" id="IPR014748">
    <property type="entry name" value="Enoyl-CoA_hydra_C"/>
</dbReference>
<dbReference type="InterPro" id="IPR018376">
    <property type="entry name" value="Enoyl-CoA_hyd/isom_CS"/>
</dbReference>
<sequence length="282" mass="30689">MTYDKEEGLMAESIVRKEIRGKIAVVTLNRPEKRNAFSEKLFIELKDAFGSFPDSVRAVVLAGEGKHFCAGLDLAEHRHSKPFESSLYSRWSHEIVNSIRYCGRPVISALHGAVLGGGFEMISATQIRVADTTTFYQLPEGRRGIFVGGGGTVFISRIIGPDRMTEMMLTGRKIDAEEGHRLGLSHYLVPEGQSMDKALELAEHVSGNAVISTYLIINAIPHISQMPPEAGLFTESIAQALSLTSPDAIAGMEAFLKKKQDFDFNKNVGDGEATSTASTAAL</sequence>
<evidence type="ECO:0000313" key="4">
    <source>
        <dbReference type="EMBL" id="CUX61573.1"/>
    </source>
</evidence>
<evidence type="ECO:0000256" key="1">
    <source>
        <dbReference type="ARBA" id="ARBA00005254"/>
    </source>
</evidence>
<dbReference type="PANTHER" id="PTHR11941:SF54">
    <property type="entry name" value="ENOYL-COA HYDRATASE, MITOCHONDRIAL"/>
    <property type="match status" value="1"/>
</dbReference>
<dbReference type="AlphaFoldDB" id="A0A1S7S2B9"/>
<reference evidence="4" key="1">
    <citation type="submission" date="2016-01" db="EMBL/GenBank/DDBJ databases">
        <authorList>
            <person name="Oliw E.H."/>
        </authorList>
    </citation>
    <scope>NUCLEOTIDE SEQUENCE [LARGE SCALE GENOMIC DNA]</scope>
    <source>
        <strain evidence="4">Zutra 3-1</strain>
    </source>
</reference>
<proteinExistence type="inferred from homology"/>
<dbReference type="SUPFAM" id="SSF52096">
    <property type="entry name" value="ClpP/crotonase"/>
    <property type="match status" value="1"/>
</dbReference>
<evidence type="ECO:0000256" key="3">
    <source>
        <dbReference type="RuleBase" id="RU003707"/>
    </source>
</evidence>
<dbReference type="Gene3D" id="3.90.226.10">
    <property type="entry name" value="2-enoyl-CoA Hydratase, Chain A, domain 1"/>
    <property type="match status" value="1"/>
</dbReference>
<dbReference type="InterPro" id="IPR001753">
    <property type="entry name" value="Enoyl-CoA_hydra/iso"/>
</dbReference>
<dbReference type="PANTHER" id="PTHR11941">
    <property type="entry name" value="ENOYL-COA HYDRATASE-RELATED"/>
    <property type="match status" value="1"/>
</dbReference>
<keyword evidence="2" id="KW-0456">Lyase</keyword>
<protein>
    <submittedName>
        <fullName evidence="4">Enoyl-CoA hydratase/isomerase</fullName>
    </submittedName>
</protein>
<name>A0A1S7S2B9_9HYPH</name>
<evidence type="ECO:0000256" key="2">
    <source>
        <dbReference type="ARBA" id="ARBA00023239"/>
    </source>
</evidence>
<dbReference type="EMBL" id="FBWG01000049">
    <property type="protein sequence ID" value="CUX61573.1"/>
    <property type="molecule type" value="Genomic_DNA"/>
</dbReference>
<comment type="similarity">
    <text evidence="1 3">Belongs to the enoyl-CoA hydratase/isomerase family.</text>
</comment>
<accession>A0A1S7S2B9</accession>
<dbReference type="NCBIfam" id="NF006013">
    <property type="entry name" value="PRK08150.1"/>
    <property type="match status" value="1"/>
</dbReference>
<dbReference type="GO" id="GO:0016829">
    <property type="term" value="F:lyase activity"/>
    <property type="evidence" value="ECO:0007669"/>
    <property type="project" value="UniProtKB-KW"/>
</dbReference>
<organism evidence="4">
    <name type="scientific">Agrobacterium deltaense Zutra 3/1</name>
    <dbReference type="NCBI Taxonomy" id="1183427"/>
    <lineage>
        <taxon>Bacteria</taxon>
        <taxon>Pseudomonadati</taxon>
        <taxon>Pseudomonadota</taxon>
        <taxon>Alphaproteobacteria</taxon>
        <taxon>Hyphomicrobiales</taxon>
        <taxon>Rhizobiaceae</taxon>
        <taxon>Rhizobium/Agrobacterium group</taxon>
        <taxon>Agrobacterium</taxon>
    </lineage>
</organism>
<dbReference type="Proteomes" id="UP000191987">
    <property type="component" value="Unassembled WGS sequence"/>
</dbReference>
<gene>
    <name evidence="4" type="ORF">AGR7C_pAt0082</name>
</gene>
<keyword evidence="4" id="KW-0413">Isomerase</keyword>
<dbReference type="Gene3D" id="1.10.12.10">
    <property type="entry name" value="Lyase 2-enoyl-coa Hydratase, Chain A, domain 2"/>
    <property type="match status" value="1"/>
</dbReference>
<dbReference type="GO" id="GO:0006635">
    <property type="term" value="P:fatty acid beta-oxidation"/>
    <property type="evidence" value="ECO:0007669"/>
    <property type="project" value="TreeGrafter"/>
</dbReference>
<dbReference type="InterPro" id="IPR029045">
    <property type="entry name" value="ClpP/crotonase-like_dom_sf"/>
</dbReference>